<dbReference type="EMBL" id="KK120140">
    <property type="protein sequence ID" value="KFM77612.1"/>
    <property type="molecule type" value="Genomic_DNA"/>
</dbReference>
<organism evidence="2 3">
    <name type="scientific">Stegodyphus mimosarum</name>
    <name type="common">African social velvet spider</name>
    <dbReference type="NCBI Taxonomy" id="407821"/>
    <lineage>
        <taxon>Eukaryota</taxon>
        <taxon>Metazoa</taxon>
        <taxon>Ecdysozoa</taxon>
        <taxon>Arthropoda</taxon>
        <taxon>Chelicerata</taxon>
        <taxon>Arachnida</taxon>
        <taxon>Araneae</taxon>
        <taxon>Araneomorphae</taxon>
        <taxon>Entelegynae</taxon>
        <taxon>Eresoidea</taxon>
        <taxon>Eresidae</taxon>
        <taxon>Stegodyphus</taxon>
    </lineage>
</organism>
<proteinExistence type="predicted"/>
<evidence type="ECO:0000313" key="3">
    <source>
        <dbReference type="Proteomes" id="UP000054359"/>
    </source>
</evidence>
<protein>
    <submittedName>
        <fullName evidence="2">Uncharacterized protein</fullName>
    </submittedName>
</protein>
<keyword evidence="1" id="KW-1133">Transmembrane helix</keyword>
<evidence type="ECO:0000313" key="2">
    <source>
        <dbReference type="EMBL" id="KFM77612.1"/>
    </source>
</evidence>
<accession>A0A087UJS3</accession>
<dbReference type="AlphaFoldDB" id="A0A087UJS3"/>
<feature type="non-terminal residue" evidence="2">
    <location>
        <position position="81"/>
    </location>
</feature>
<dbReference type="Proteomes" id="UP000054359">
    <property type="component" value="Unassembled WGS sequence"/>
</dbReference>
<gene>
    <name evidence="2" type="ORF">X975_00031</name>
</gene>
<reference evidence="2 3" key="1">
    <citation type="submission" date="2013-11" db="EMBL/GenBank/DDBJ databases">
        <title>Genome sequencing of Stegodyphus mimosarum.</title>
        <authorList>
            <person name="Bechsgaard J."/>
        </authorList>
    </citation>
    <scope>NUCLEOTIDE SEQUENCE [LARGE SCALE GENOMIC DNA]</scope>
</reference>
<keyword evidence="1" id="KW-0812">Transmembrane</keyword>
<keyword evidence="1" id="KW-0472">Membrane</keyword>
<name>A0A087UJS3_STEMI</name>
<evidence type="ECO:0000256" key="1">
    <source>
        <dbReference type="SAM" id="Phobius"/>
    </source>
</evidence>
<feature type="transmembrane region" description="Helical" evidence="1">
    <location>
        <begin position="40"/>
        <end position="59"/>
    </location>
</feature>
<sequence>MLYGLPKTCSCSFYYELPFGVRISKWCVPCMLSDMVLYRVMNNICILFTGIFLLSFFVARSEGQCSSHQFSCLNKKCIPIS</sequence>
<keyword evidence="3" id="KW-1185">Reference proteome</keyword>